<reference evidence="1 2" key="1">
    <citation type="submission" date="2016-10" db="EMBL/GenBank/DDBJ databases">
        <title>Draft genome sequence of Coniochaeta ligniaria NRRL30616, a lignocellulolytic fungus for bioabatement of inhibitors in plant biomass hydrolysates.</title>
        <authorList>
            <consortium name="DOE Joint Genome Institute"/>
            <person name="Jimenez D.J."/>
            <person name="Hector R.E."/>
            <person name="Riley R."/>
            <person name="Sun H."/>
            <person name="Grigoriev I.V."/>
            <person name="Van Elsas J.D."/>
            <person name="Nichols N.N."/>
        </authorList>
    </citation>
    <scope>NUCLEOTIDE SEQUENCE [LARGE SCALE GENOMIC DNA]</scope>
    <source>
        <strain evidence="1 2">NRRL 30616</strain>
    </source>
</reference>
<dbReference type="InParanoid" id="A0A1J7I6U7"/>
<name>A0A1J7I6U7_9PEZI</name>
<evidence type="ECO:0000313" key="1">
    <source>
        <dbReference type="EMBL" id="OIW23091.1"/>
    </source>
</evidence>
<dbReference type="AlphaFoldDB" id="A0A1J7I6U7"/>
<dbReference type="EMBL" id="KV875108">
    <property type="protein sequence ID" value="OIW23091.1"/>
    <property type="molecule type" value="Genomic_DNA"/>
</dbReference>
<protein>
    <submittedName>
        <fullName evidence="1">Uncharacterized protein</fullName>
    </submittedName>
</protein>
<evidence type="ECO:0000313" key="2">
    <source>
        <dbReference type="Proteomes" id="UP000182658"/>
    </source>
</evidence>
<gene>
    <name evidence="1" type="ORF">CONLIGDRAFT_686864</name>
</gene>
<accession>A0A1J7I6U7</accession>
<sequence>METDNAEAKVQQRTPQYNAAEPEGVKAVDMGYLKLRYTTKLESLKASLQVSLQLVANIEKTLEIIIKINGNDDMDPSDTLRVYREIITVVEMGMDSI</sequence>
<dbReference type="Proteomes" id="UP000182658">
    <property type="component" value="Unassembled WGS sequence"/>
</dbReference>
<proteinExistence type="predicted"/>
<organism evidence="1 2">
    <name type="scientific">Coniochaeta ligniaria NRRL 30616</name>
    <dbReference type="NCBI Taxonomy" id="1408157"/>
    <lineage>
        <taxon>Eukaryota</taxon>
        <taxon>Fungi</taxon>
        <taxon>Dikarya</taxon>
        <taxon>Ascomycota</taxon>
        <taxon>Pezizomycotina</taxon>
        <taxon>Sordariomycetes</taxon>
        <taxon>Sordariomycetidae</taxon>
        <taxon>Coniochaetales</taxon>
        <taxon>Coniochaetaceae</taxon>
        <taxon>Coniochaeta</taxon>
    </lineage>
</organism>
<keyword evidence="2" id="KW-1185">Reference proteome</keyword>